<dbReference type="PANTHER" id="PTHR10302:SF27">
    <property type="entry name" value="SINGLE-STRANDED DNA-BINDING PROTEIN"/>
    <property type="match status" value="1"/>
</dbReference>
<dbReference type="SUPFAM" id="SSF50249">
    <property type="entry name" value="Nucleic acid-binding proteins"/>
    <property type="match status" value="1"/>
</dbReference>
<protein>
    <recommendedName>
        <fullName evidence="2 3">Single-stranded DNA-binding protein</fullName>
        <shortName evidence="2">SSB</shortName>
    </recommendedName>
</protein>
<dbReference type="InterPro" id="IPR012340">
    <property type="entry name" value="NA-bd_OB-fold"/>
</dbReference>
<gene>
    <name evidence="5" type="ORF">CLV39_0173</name>
</gene>
<dbReference type="Pfam" id="PF00436">
    <property type="entry name" value="SSB"/>
    <property type="match status" value="1"/>
</dbReference>
<feature type="region of interest" description="Disordered" evidence="4">
    <location>
        <begin position="107"/>
        <end position="139"/>
    </location>
</feature>
<dbReference type="PIRSF" id="PIRSF002070">
    <property type="entry name" value="SSB"/>
    <property type="match status" value="1"/>
</dbReference>
<evidence type="ECO:0000313" key="6">
    <source>
        <dbReference type="Proteomes" id="UP000280842"/>
    </source>
</evidence>
<comment type="subunit">
    <text evidence="2">Homotetramer.</text>
</comment>
<comment type="caution">
    <text evidence="5">The sequence shown here is derived from an EMBL/GenBank/DDBJ whole genome shotgun (WGS) entry which is preliminary data.</text>
</comment>
<dbReference type="EMBL" id="REFO01000010">
    <property type="protein sequence ID" value="RMA97557.1"/>
    <property type="molecule type" value="Genomic_DNA"/>
</dbReference>
<name>A0A3M0BK53_9AQUI</name>
<evidence type="ECO:0000256" key="1">
    <source>
        <dbReference type="ARBA" id="ARBA00023125"/>
    </source>
</evidence>
<proteinExistence type="inferred from homology"/>
<feature type="compositionally biased region" description="Acidic residues" evidence="4">
    <location>
        <begin position="126"/>
        <end position="139"/>
    </location>
</feature>
<dbReference type="RefSeq" id="WP_121922335.1">
    <property type="nucleotide sequence ID" value="NZ_REFO01000010.1"/>
</dbReference>
<evidence type="ECO:0000256" key="3">
    <source>
        <dbReference type="PIRNR" id="PIRNR002070"/>
    </source>
</evidence>
<dbReference type="Gene3D" id="2.40.50.140">
    <property type="entry name" value="Nucleic acid-binding proteins"/>
    <property type="match status" value="1"/>
</dbReference>
<reference evidence="5 6" key="1">
    <citation type="submission" date="2018-10" db="EMBL/GenBank/DDBJ databases">
        <title>Genomic Encyclopedia of Archaeal and Bacterial Type Strains, Phase II (KMG-II): from individual species to whole genera.</title>
        <authorList>
            <person name="Goeker M."/>
        </authorList>
    </citation>
    <scope>NUCLEOTIDE SEQUENCE [LARGE SCALE GENOMIC DNA]</scope>
    <source>
        <strain evidence="5 6">VM1</strain>
    </source>
</reference>
<organism evidence="5 6">
    <name type="scientific">Hydrogenothermus marinus</name>
    <dbReference type="NCBI Taxonomy" id="133270"/>
    <lineage>
        <taxon>Bacteria</taxon>
        <taxon>Pseudomonadati</taxon>
        <taxon>Aquificota</taxon>
        <taxon>Aquificia</taxon>
        <taxon>Aquificales</taxon>
        <taxon>Hydrogenothermaceae</taxon>
        <taxon>Hydrogenothermus</taxon>
    </lineage>
</organism>
<keyword evidence="6" id="KW-1185">Reference proteome</keyword>
<accession>A0A3M0BK53</accession>
<dbReference type="PROSITE" id="PS50935">
    <property type="entry name" value="SSB"/>
    <property type="match status" value="1"/>
</dbReference>
<dbReference type="GO" id="GO:0003697">
    <property type="term" value="F:single-stranded DNA binding"/>
    <property type="evidence" value="ECO:0007669"/>
    <property type="project" value="UniProtKB-UniRule"/>
</dbReference>
<evidence type="ECO:0000313" key="5">
    <source>
        <dbReference type="EMBL" id="RMA97557.1"/>
    </source>
</evidence>
<dbReference type="AlphaFoldDB" id="A0A3M0BK53"/>
<evidence type="ECO:0000256" key="4">
    <source>
        <dbReference type="SAM" id="MobiDB-lite"/>
    </source>
</evidence>
<dbReference type="NCBIfam" id="TIGR00621">
    <property type="entry name" value="ssb"/>
    <property type="match status" value="1"/>
</dbReference>
<dbReference type="GO" id="GO:0006260">
    <property type="term" value="P:DNA replication"/>
    <property type="evidence" value="ECO:0007669"/>
    <property type="project" value="InterPro"/>
</dbReference>
<dbReference type="InterPro" id="IPR011344">
    <property type="entry name" value="ssDNA-bd"/>
</dbReference>
<sequence length="139" mass="15642">MLNKVFLIGRLTRDPEIRFLPSGSQVTAFSIAVNRNYKVNDQWKEETSFFDIETFGALAERIGKQLSKGTQVLIEGQLKQDRWETSGGEKRSKIKIVATKINLLNVPAGEQTSSAPKKEEPMNLPEDIEDISSDEDVPF</sequence>
<keyword evidence="1 2" id="KW-0238">DNA-binding</keyword>
<dbReference type="OrthoDB" id="9809878at2"/>
<dbReference type="HAMAP" id="MF_00984">
    <property type="entry name" value="SSB"/>
    <property type="match status" value="1"/>
</dbReference>
<dbReference type="Proteomes" id="UP000280842">
    <property type="component" value="Unassembled WGS sequence"/>
</dbReference>
<dbReference type="InterPro" id="IPR000424">
    <property type="entry name" value="Primosome_PriB/ssb"/>
</dbReference>
<dbReference type="PANTHER" id="PTHR10302">
    <property type="entry name" value="SINGLE-STRANDED DNA-BINDING PROTEIN"/>
    <property type="match status" value="1"/>
</dbReference>
<comment type="caution">
    <text evidence="2">Lacks conserved residue(s) required for the propagation of feature annotation.</text>
</comment>
<evidence type="ECO:0000256" key="2">
    <source>
        <dbReference type="HAMAP-Rule" id="MF_00984"/>
    </source>
</evidence>
<dbReference type="CDD" id="cd04496">
    <property type="entry name" value="SSB_OBF"/>
    <property type="match status" value="1"/>
</dbReference>
<dbReference type="GO" id="GO:0009295">
    <property type="term" value="C:nucleoid"/>
    <property type="evidence" value="ECO:0007669"/>
    <property type="project" value="TreeGrafter"/>
</dbReference>